<dbReference type="AlphaFoldDB" id="A0A1L0DQR9"/>
<evidence type="ECO:0000259" key="2">
    <source>
        <dbReference type="Pfam" id="PF02668"/>
    </source>
</evidence>
<evidence type="ECO:0000313" key="3">
    <source>
        <dbReference type="EMBL" id="SGZ54726.1"/>
    </source>
</evidence>
<dbReference type="InterPro" id="IPR042098">
    <property type="entry name" value="TauD-like_sf"/>
</dbReference>
<dbReference type="InterPro" id="IPR003819">
    <property type="entry name" value="TauD/TfdA-like"/>
</dbReference>
<dbReference type="GO" id="GO:0016491">
    <property type="term" value="F:oxidoreductase activity"/>
    <property type="evidence" value="ECO:0007669"/>
    <property type="project" value="UniProtKB-KW"/>
</dbReference>
<dbReference type="InterPro" id="IPR050411">
    <property type="entry name" value="AlphaKG_dependent_hydroxylases"/>
</dbReference>
<dbReference type="EMBL" id="LT635759">
    <property type="protein sequence ID" value="SGZ54726.1"/>
    <property type="molecule type" value="Genomic_DNA"/>
</dbReference>
<dbReference type="Proteomes" id="UP000182334">
    <property type="component" value="Chromosome IV"/>
</dbReference>
<dbReference type="OrthoDB" id="408743at2759"/>
<sequence length="356" mass="40999">MELEKLDLVNAHVFHENEFPAAFNIVNAKRNSLLEKLAFLKERASKGLFNDLLSKHGAVLLRGLDVLDPDSLAEIIKTIGSNSHAVFFEQNGSTAQRTEINSVLSTANEGPATRVLYQHNEFSRFVSYPSILFFVCTKFNAEGGETPLVHGGEYFERLFKEYPEEIKKLAKKGLYFEQTWPLVTDNNTSWSDRFCFGRHLNKESEDIEEQKKKAEVLVKSKVSTEFEWDSENNLVVHQRTEPIRLYEPSLGDELYPVFFNSIATYYADIKYNLSGHRKTKPLKYNDGEIIPEAFLDAVLEASVDLSFKHEWREGDVVIIDNYQVSHGREPWRSGERKVLVSMWDKAEKSEYKVWSP</sequence>
<dbReference type="SUPFAM" id="SSF51197">
    <property type="entry name" value="Clavaminate synthase-like"/>
    <property type="match status" value="1"/>
</dbReference>
<dbReference type="PANTHER" id="PTHR10696:SF21">
    <property type="entry name" value="TAUD_TFDA-LIKE DOMAIN-CONTAINING PROTEIN"/>
    <property type="match status" value="1"/>
</dbReference>
<dbReference type="STRING" id="45354.A0A1L0DQR9"/>
<dbReference type="PANTHER" id="PTHR10696">
    <property type="entry name" value="GAMMA-BUTYROBETAINE HYDROXYLASE-RELATED"/>
    <property type="match status" value="1"/>
</dbReference>
<name>A0A1L0DQR9_9ASCO</name>
<keyword evidence="1" id="KW-0560">Oxidoreductase</keyword>
<protein>
    <submittedName>
        <fullName evidence="3">CIC11C00000004833</fullName>
    </submittedName>
</protein>
<gene>
    <name evidence="3" type="ORF">SAMEA4029010_CIC11G00000004833</name>
</gene>
<proteinExistence type="predicted"/>
<keyword evidence="4" id="KW-1185">Reference proteome</keyword>
<feature type="domain" description="TauD/TfdA-like" evidence="2">
    <location>
        <begin position="36"/>
        <end position="342"/>
    </location>
</feature>
<dbReference type="Pfam" id="PF02668">
    <property type="entry name" value="TauD"/>
    <property type="match status" value="1"/>
</dbReference>
<organism evidence="3 4">
    <name type="scientific">Sungouiella intermedia</name>
    <dbReference type="NCBI Taxonomy" id="45354"/>
    <lineage>
        <taxon>Eukaryota</taxon>
        <taxon>Fungi</taxon>
        <taxon>Dikarya</taxon>
        <taxon>Ascomycota</taxon>
        <taxon>Saccharomycotina</taxon>
        <taxon>Pichiomycetes</taxon>
        <taxon>Metschnikowiaceae</taxon>
        <taxon>Sungouiella</taxon>
    </lineage>
</organism>
<evidence type="ECO:0000313" key="4">
    <source>
        <dbReference type="Proteomes" id="UP000182334"/>
    </source>
</evidence>
<accession>A0A1L0DQR9</accession>
<dbReference type="Gene3D" id="3.60.130.10">
    <property type="entry name" value="Clavaminate synthase-like"/>
    <property type="match status" value="1"/>
</dbReference>
<reference evidence="3 4" key="1">
    <citation type="submission" date="2016-10" db="EMBL/GenBank/DDBJ databases">
        <authorList>
            <person name="de Groot N.N."/>
        </authorList>
    </citation>
    <scope>NUCLEOTIDE SEQUENCE [LARGE SCALE GENOMIC DNA]</scope>
    <source>
        <strain evidence="3 4">CBS 141442</strain>
    </source>
</reference>
<evidence type="ECO:0000256" key="1">
    <source>
        <dbReference type="ARBA" id="ARBA00023002"/>
    </source>
</evidence>